<reference evidence="2 3" key="1">
    <citation type="submission" date="2019-04" db="EMBL/GenBank/DDBJ databases">
        <authorList>
            <consortium name="DOE Joint Genome Institute"/>
            <person name="Mondo S."/>
            <person name="Kjaerbolling I."/>
            <person name="Vesth T."/>
            <person name="Frisvad J.C."/>
            <person name="Nybo J.L."/>
            <person name="Theobald S."/>
            <person name="Kildgaard S."/>
            <person name="Isbrandt T."/>
            <person name="Kuo A."/>
            <person name="Sato A."/>
            <person name="Lyhne E.K."/>
            <person name="Kogle M.E."/>
            <person name="Wiebenga A."/>
            <person name="Kun R.S."/>
            <person name="Lubbers R.J."/>
            <person name="Makela M.R."/>
            <person name="Barry K."/>
            <person name="Chovatia M."/>
            <person name="Clum A."/>
            <person name="Daum C."/>
            <person name="Haridas S."/>
            <person name="He G."/>
            <person name="LaButti K."/>
            <person name="Lipzen A."/>
            <person name="Riley R."/>
            <person name="Salamov A."/>
            <person name="Simmons B.A."/>
            <person name="Magnuson J.K."/>
            <person name="Henrissat B."/>
            <person name="Mortensen U.H."/>
            <person name="Larsen T.O."/>
            <person name="Devries R.P."/>
            <person name="Grigoriev I.V."/>
            <person name="Machida M."/>
            <person name="Baker S.E."/>
            <person name="Andersen M.R."/>
            <person name="Cantor M.N."/>
            <person name="Hua S.X."/>
        </authorList>
    </citation>
    <scope>NUCLEOTIDE SEQUENCE [LARGE SCALE GENOMIC DNA]</scope>
    <source>
        <strain evidence="2 3">CBS 117616</strain>
    </source>
</reference>
<protein>
    <submittedName>
        <fullName evidence="2">Uncharacterized protein</fullName>
    </submittedName>
</protein>
<keyword evidence="1" id="KW-0812">Transmembrane</keyword>
<dbReference type="Proteomes" id="UP000325395">
    <property type="component" value="Unassembled WGS sequence"/>
</dbReference>
<feature type="transmembrane region" description="Helical" evidence="1">
    <location>
        <begin position="21"/>
        <end position="48"/>
    </location>
</feature>
<keyword evidence="1" id="KW-1133">Transmembrane helix</keyword>
<dbReference type="EMBL" id="ML735773">
    <property type="protein sequence ID" value="KAE8415059.1"/>
    <property type="molecule type" value="Genomic_DNA"/>
</dbReference>
<name>A0ABQ6WD56_9EURO</name>
<evidence type="ECO:0000313" key="2">
    <source>
        <dbReference type="EMBL" id="KAE8415059.1"/>
    </source>
</evidence>
<evidence type="ECO:0000313" key="3">
    <source>
        <dbReference type="Proteomes" id="UP000325395"/>
    </source>
</evidence>
<accession>A0ABQ6WD56</accession>
<keyword evidence="3" id="KW-1185">Reference proteome</keyword>
<sequence length="70" mass="7803">MYWISFRKSLLASIAMTRKPPYHLTLCHALAISSSSSFSSFFILPLVLRMTPSLSLATCVFPVNPFVNHG</sequence>
<proteinExistence type="predicted"/>
<evidence type="ECO:0000256" key="1">
    <source>
        <dbReference type="SAM" id="Phobius"/>
    </source>
</evidence>
<gene>
    <name evidence="2" type="ORF">BDV36DRAFT_227956</name>
</gene>
<organism evidence="2 3">
    <name type="scientific">Aspergillus pseudocaelatus</name>
    <dbReference type="NCBI Taxonomy" id="1825620"/>
    <lineage>
        <taxon>Eukaryota</taxon>
        <taxon>Fungi</taxon>
        <taxon>Dikarya</taxon>
        <taxon>Ascomycota</taxon>
        <taxon>Pezizomycotina</taxon>
        <taxon>Eurotiomycetes</taxon>
        <taxon>Eurotiomycetidae</taxon>
        <taxon>Eurotiales</taxon>
        <taxon>Aspergillaceae</taxon>
        <taxon>Aspergillus</taxon>
        <taxon>Aspergillus subgen. Circumdati</taxon>
    </lineage>
</organism>
<keyword evidence="1" id="KW-0472">Membrane</keyword>